<accession>A0A160LKS1</accession>
<reference evidence="2" key="1">
    <citation type="journal article" date="2017" name="Res. Microbiol.">
        <title>Comparative genomics of extrachromosomal elements in Bacillus thuringiensis subsp. israelensis.</title>
        <authorList>
            <person name="Bolotin A."/>
            <person name="Gillis A."/>
            <person name="Sanchis V."/>
            <person name="Nielsen-LeRoux C."/>
            <person name="Mahillon J."/>
            <person name="Lereclus D."/>
            <person name="Sorokin A."/>
        </authorList>
    </citation>
    <scope>NUCLEOTIDE SEQUENCE</scope>
    <source>
        <strain evidence="2">AM65-52</strain>
        <plasmid evidence="2">pAM65-52-3-235K</plasmid>
    </source>
</reference>
<organism evidence="2">
    <name type="scientific">Bacillus thuringiensis subsp. israelensis</name>
    <dbReference type="NCBI Taxonomy" id="1430"/>
    <lineage>
        <taxon>Bacteria</taxon>
        <taxon>Bacillati</taxon>
        <taxon>Bacillota</taxon>
        <taxon>Bacilli</taxon>
        <taxon>Bacillales</taxon>
        <taxon>Bacillaceae</taxon>
        <taxon>Bacillus</taxon>
        <taxon>Bacillus cereus group</taxon>
    </lineage>
</organism>
<evidence type="ECO:0000313" key="2">
    <source>
        <dbReference type="EMBL" id="AND28618.1"/>
    </source>
</evidence>
<name>A0A160LKS1_BACTI</name>
<dbReference type="EMBL" id="CP013278">
    <property type="protein sequence ID" value="AND28618.1"/>
    <property type="molecule type" value="Genomic_DNA"/>
</dbReference>
<feature type="domain" description="RNA polymerase sigma factor 70 region 4 type 2" evidence="1">
    <location>
        <begin position="167"/>
        <end position="206"/>
    </location>
</feature>
<evidence type="ECO:0000259" key="1">
    <source>
        <dbReference type="Pfam" id="PF08281"/>
    </source>
</evidence>
<proteinExistence type="predicted"/>
<protein>
    <recommendedName>
        <fullName evidence="1">RNA polymerase sigma factor 70 region 4 type 2 domain-containing protein</fullName>
    </recommendedName>
</protein>
<gene>
    <name evidence="2" type="ORF">ATN07_33465</name>
</gene>
<dbReference type="GO" id="GO:0006352">
    <property type="term" value="P:DNA-templated transcription initiation"/>
    <property type="evidence" value="ECO:0007669"/>
    <property type="project" value="InterPro"/>
</dbReference>
<dbReference type="Gene3D" id="1.10.10.60">
    <property type="entry name" value="Homeodomain-like"/>
    <property type="match status" value="1"/>
</dbReference>
<dbReference type="Pfam" id="PF08281">
    <property type="entry name" value="Sigma70_r4_2"/>
    <property type="match status" value="1"/>
</dbReference>
<keyword evidence="2" id="KW-0614">Plasmid</keyword>
<dbReference type="SUPFAM" id="SSF88659">
    <property type="entry name" value="Sigma3 and sigma4 domains of RNA polymerase sigma factors"/>
    <property type="match status" value="1"/>
</dbReference>
<dbReference type="InterPro" id="IPR013324">
    <property type="entry name" value="RNA_pol_sigma_r3/r4-like"/>
</dbReference>
<geneLocation type="plasmid" evidence="2">
    <name>pAM65-52-3-235K</name>
</geneLocation>
<dbReference type="InterPro" id="IPR013249">
    <property type="entry name" value="RNA_pol_sigma70_r4_t2"/>
</dbReference>
<dbReference type="RefSeq" id="WP_000013355.1">
    <property type="nucleotide sequence ID" value="NZ_CP013278.1"/>
</dbReference>
<dbReference type="AlphaFoldDB" id="A0A160LKS1"/>
<dbReference type="GO" id="GO:0016987">
    <property type="term" value="F:sigma factor activity"/>
    <property type="evidence" value="ECO:0007669"/>
    <property type="project" value="InterPro"/>
</dbReference>
<dbReference type="PATRIC" id="fig|1430.6.peg.2010"/>
<dbReference type="GO" id="GO:0003677">
    <property type="term" value="F:DNA binding"/>
    <property type="evidence" value="ECO:0007669"/>
    <property type="project" value="InterPro"/>
</dbReference>
<sequence length="212" mass="25059">MANQYKGGWTEEEVDYLESNIGVWDFDRIAKKLGKTPKAVLKKAESLGIANTKVASGLYTMHEMAQALCLDDKTVKRLITNHGLPGKQRDFRIKNKEVDENGKKKSKRLFYYIDVTDFWKWAEANKDLINWHQVPKYALMPEPEWLEERRKTDYYKWANRRRPWTPEQDAQLWSMYYQEGMTQKEIATLLARSVNGVEKRLKRLREQKLVAV</sequence>